<dbReference type="Pfam" id="PF04985">
    <property type="entry name" value="Phage_tube"/>
    <property type="match status" value="1"/>
</dbReference>
<accession>A0A078LLW6</accession>
<evidence type="ECO:0000256" key="1">
    <source>
        <dbReference type="SAM" id="MobiDB-lite"/>
    </source>
</evidence>
<feature type="compositionally biased region" description="Low complexity" evidence="1">
    <location>
        <begin position="131"/>
        <end position="169"/>
    </location>
</feature>
<keyword evidence="3" id="KW-1185">Reference proteome</keyword>
<dbReference type="eggNOG" id="COG3498">
    <property type="taxonomic scope" value="Bacteria"/>
</dbReference>
<evidence type="ECO:0000313" key="3">
    <source>
        <dbReference type="Proteomes" id="UP000053902"/>
    </source>
</evidence>
<reference evidence="2 3" key="1">
    <citation type="submission" date="2014-07" db="EMBL/GenBank/DDBJ databases">
        <authorList>
            <person name="Urmite Genomes Urmite Genomes"/>
        </authorList>
    </citation>
    <scope>NUCLEOTIDE SEQUENCE [LARGE SCALE GENOMIC DNA]</scope>
    <source>
        <strain evidence="2 3">20_BN</strain>
    </source>
</reference>
<organism evidence="2 3">
    <name type="scientific">Pseudomonas saudiphocaensis</name>
    <dbReference type="NCBI Taxonomy" id="1499686"/>
    <lineage>
        <taxon>Bacteria</taxon>
        <taxon>Pseudomonadati</taxon>
        <taxon>Pseudomonadota</taxon>
        <taxon>Gammaproteobacteria</taxon>
        <taxon>Pseudomonadales</taxon>
        <taxon>Pseudomonadaceae</taxon>
        <taxon>Pseudomonas</taxon>
    </lineage>
</organism>
<dbReference type="HOGENOM" id="CLU_1433378_0_0_6"/>
<gene>
    <name evidence="2" type="ORF">BN1079_00865</name>
</gene>
<dbReference type="Proteomes" id="UP000053902">
    <property type="component" value="Unassembled WGS sequence"/>
</dbReference>
<dbReference type="EMBL" id="CCSF01000001">
    <property type="protein sequence ID" value="CDZ93573.1"/>
    <property type="molecule type" value="Genomic_DNA"/>
</dbReference>
<sequence>MALPKKLKNMNLFNDGESYVGQCKSVTLPTLGRKLEAWRGGGMDGPVKVDLGHSDDGIQLEWTLGGWDLTALRQFGAVQADGVMLRWDGAVQRDDTGEVSAVEVVVGTKKSTSATPSPAKTPSIRSPPPAATTSSAWTATSRSKSTCSTSYSSSTAKTASPSTARPSACNPGAGQRAGAPSFAIQGEAS</sequence>
<feature type="region of interest" description="Disordered" evidence="1">
    <location>
        <begin position="108"/>
        <end position="189"/>
    </location>
</feature>
<dbReference type="STRING" id="1499686.BN1079_00865"/>
<name>A0A078LLW6_9PSED</name>
<evidence type="ECO:0000313" key="2">
    <source>
        <dbReference type="EMBL" id="CDZ93573.1"/>
    </source>
</evidence>
<feature type="compositionally biased region" description="Polar residues" evidence="1">
    <location>
        <begin position="109"/>
        <end position="120"/>
    </location>
</feature>
<protein>
    <submittedName>
        <fullName evidence="2">Phage P2 FII-like protein</fullName>
    </submittedName>
</protein>
<proteinExistence type="predicted"/>
<dbReference type="InterPro" id="IPR006498">
    <property type="entry name" value="Tail_tube"/>
</dbReference>
<dbReference type="AlphaFoldDB" id="A0A078LLW6"/>